<organism evidence="4 5">
    <name type="scientific">Flavobacterium litorale</name>
    <dbReference type="NCBI Taxonomy" id="2856519"/>
    <lineage>
        <taxon>Bacteria</taxon>
        <taxon>Pseudomonadati</taxon>
        <taxon>Bacteroidota</taxon>
        <taxon>Flavobacteriia</taxon>
        <taxon>Flavobacteriales</taxon>
        <taxon>Flavobacteriaceae</taxon>
        <taxon>Flavobacterium</taxon>
    </lineage>
</organism>
<gene>
    <name evidence="4" type="ORF">K1I41_05075</name>
</gene>
<dbReference type="Proteomes" id="UP000825381">
    <property type="component" value="Chromosome"/>
</dbReference>
<dbReference type="PANTHER" id="PTHR43479:SF11">
    <property type="entry name" value="ACREF_ENVCD OPERON REPRESSOR-RELATED"/>
    <property type="match status" value="1"/>
</dbReference>
<dbReference type="RefSeq" id="WP_220641600.1">
    <property type="nucleotide sequence ID" value="NZ_CP080429.1"/>
</dbReference>
<dbReference type="PRINTS" id="PR00455">
    <property type="entry name" value="HTHTETR"/>
</dbReference>
<accession>A0ABX8VEL2</accession>
<feature type="DNA-binding region" description="H-T-H motif" evidence="2">
    <location>
        <begin position="22"/>
        <end position="41"/>
    </location>
</feature>
<sequence>MRELIIEKATEMFMTLGFKSVTMDDIANELGISKKTIYQHFSNKHELVEATTMNVFDTISCGIDAIRQTSKNSIEEVFTIRNFIMEHLNNETSSPHYQLQKFFPKIYSSLRGKQFEKMKNCMQENLQKGITNGLFREDINIEFISRIYFTGLTGVKDEDIFPKTMFSMSELTRQFLEYHIRGIATPKGLTVLEESIKNHNKTLT</sequence>
<evidence type="ECO:0000313" key="4">
    <source>
        <dbReference type="EMBL" id="QYJ69265.1"/>
    </source>
</evidence>
<keyword evidence="1 2" id="KW-0238">DNA-binding</keyword>
<dbReference type="SUPFAM" id="SSF48498">
    <property type="entry name" value="Tetracyclin repressor-like, C-terminal domain"/>
    <property type="match status" value="1"/>
</dbReference>
<dbReference type="Gene3D" id="1.10.357.10">
    <property type="entry name" value="Tetracycline Repressor, domain 2"/>
    <property type="match status" value="1"/>
</dbReference>
<dbReference type="InterPro" id="IPR001647">
    <property type="entry name" value="HTH_TetR"/>
</dbReference>
<protein>
    <submittedName>
        <fullName evidence="4">TetR/AcrR family transcriptional regulator</fullName>
    </submittedName>
</protein>
<dbReference type="InterPro" id="IPR009057">
    <property type="entry name" value="Homeodomain-like_sf"/>
</dbReference>
<reference evidence="4 5" key="1">
    <citation type="submission" date="2021-07" db="EMBL/GenBank/DDBJ databases">
        <title>Flavobacterium WSW3-B6 sp.nov, isolated from seaweed.</title>
        <authorList>
            <person name="Muhammad N."/>
            <person name="Ho H."/>
            <person name="Lee Y.-J."/>
            <person name="Nguyen T."/>
            <person name="Ho J."/>
            <person name="Kim S.-G."/>
        </authorList>
    </citation>
    <scope>NUCLEOTIDE SEQUENCE [LARGE SCALE GENOMIC DNA]</scope>
    <source>
        <strain evidence="4 5">WSW3-B6</strain>
    </source>
</reference>
<proteinExistence type="predicted"/>
<evidence type="ECO:0000256" key="2">
    <source>
        <dbReference type="PROSITE-ProRule" id="PRU00335"/>
    </source>
</evidence>
<dbReference type="PROSITE" id="PS50977">
    <property type="entry name" value="HTH_TETR_2"/>
    <property type="match status" value="1"/>
</dbReference>
<dbReference type="Pfam" id="PF00440">
    <property type="entry name" value="TetR_N"/>
    <property type="match status" value="1"/>
</dbReference>
<dbReference type="InterPro" id="IPR036271">
    <property type="entry name" value="Tet_transcr_reg_TetR-rel_C_sf"/>
</dbReference>
<dbReference type="InterPro" id="IPR050624">
    <property type="entry name" value="HTH-type_Tx_Regulator"/>
</dbReference>
<evidence type="ECO:0000259" key="3">
    <source>
        <dbReference type="PROSITE" id="PS50977"/>
    </source>
</evidence>
<dbReference type="PANTHER" id="PTHR43479">
    <property type="entry name" value="ACREF/ENVCD OPERON REPRESSOR-RELATED"/>
    <property type="match status" value="1"/>
</dbReference>
<keyword evidence="5" id="KW-1185">Reference proteome</keyword>
<evidence type="ECO:0000313" key="5">
    <source>
        <dbReference type="Proteomes" id="UP000825381"/>
    </source>
</evidence>
<dbReference type="SUPFAM" id="SSF46689">
    <property type="entry name" value="Homeodomain-like"/>
    <property type="match status" value="1"/>
</dbReference>
<feature type="domain" description="HTH tetR-type" evidence="3">
    <location>
        <begin position="1"/>
        <end position="59"/>
    </location>
</feature>
<dbReference type="Gene3D" id="1.10.10.60">
    <property type="entry name" value="Homeodomain-like"/>
    <property type="match status" value="1"/>
</dbReference>
<evidence type="ECO:0000256" key="1">
    <source>
        <dbReference type="ARBA" id="ARBA00023125"/>
    </source>
</evidence>
<name>A0ABX8VEL2_9FLAO</name>
<dbReference type="EMBL" id="CP080429">
    <property type="protein sequence ID" value="QYJ69265.1"/>
    <property type="molecule type" value="Genomic_DNA"/>
</dbReference>